<dbReference type="Proteomes" id="UP000441523">
    <property type="component" value="Unassembled WGS sequence"/>
</dbReference>
<evidence type="ECO:0000256" key="2">
    <source>
        <dbReference type="SAM" id="SignalP"/>
    </source>
</evidence>
<accession>A0A6N6MUV8</accession>
<evidence type="ECO:0000313" key="4">
    <source>
        <dbReference type="Proteomes" id="UP000441523"/>
    </source>
</evidence>
<comment type="caution">
    <text evidence="3">The sequence shown here is derived from an EMBL/GenBank/DDBJ whole genome shotgun (WGS) entry which is preliminary data.</text>
</comment>
<dbReference type="EMBL" id="VZZJ01000008">
    <property type="protein sequence ID" value="KAB1073521.1"/>
    <property type="molecule type" value="Genomic_DNA"/>
</dbReference>
<keyword evidence="4" id="KW-1185">Reference proteome</keyword>
<organism evidence="3 4">
    <name type="scientific">Methylobacterium planeticum</name>
    <dbReference type="NCBI Taxonomy" id="2615211"/>
    <lineage>
        <taxon>Bacteria</taxon>
        <taxon>Pseudomonadati</taxon>
        <taxon>Pseudomonadota</taxon>
        <taxon>Alphaproteobacteria</taxon>
        <taxon>Hyphomicrobiales</taxon>
        <taxon>Methylobacteriaceae</taxon>
        <taxon>Methylobacterium</taxon>
    </lineage>
</organism>
<proteinExistence type="predicted"/>
<keyword evidence="2" id="KW-0732">Signal</keyword>
<protein>
    <recommendedName>
        <fullName evidence="5">Lipoprotein</fullName>
    </recommendedName>
</protein>
<evidence type="ECO:0008006" key="5">
    <source>
        <dbReference type="Google" id="ProtNLM"/>
    </source>
</evidence>
<gene>
    <name evidence="3" type="ORF">F6X51_11720</name>
</gene>
<reference evidence="3 4" key="1">
    <citation type="submission" date="2019-09" db="EMBL/GenBank/DDBJ databases">
        <title>YIM 132548 draft genome.</title>
        <authorList>
            <person name="Jiang L."/>
        </authorList>
    </citation>
    <scope>NUCLEOTIDE SEQUENCE [LARGE SCALE GENOMIC DNA]</scope>
    <source>
        <strain evidence="3 4">YIM 132548</strain>
    </source>
</reference>
<feature type="compositionally biased region" description="Basic and acidic residues" evidence="1">
    <location>
        <begin position="77"/>
        <end position="94"/>
    </location>
</feature>
<feature type="compositionally biased region" description="Polar residues" evidence="1">
    <location>
        <begin position="51"/>
        <end position="65"/>
    </location>
</feature>
<sequence length="123" mass="11932">MLALLATAALATAALGGCQALGGGGGGVMPASDLGPPPSMRGALSNREVRTPTTDPDGNPLQTAPTRRLDLPQNSRGEARAAEAGPRRIQREEIEGAGGGSSSSGSLAPALSASGGVGVGGKF</sequence>
<evidence type="ECO:0000256" key="1">
    <source>
        <dbReference type="SAM" id="MobiDB-lite"/>
    </source>
</evidence>
<dbReference type="AlphaFoldDB" id="A0A6N6MUV8"/>
<feature type="signal peptide" evidence="2">
    <location>
        <begin position="1"/>
        <end position="20"/>
    </location>
</feature>
<feature type="region of interest" description="Disordered" evidence="1">
    <location>
        <begin position="21"/>
        <end position="123"/>
    </location>
</feature>
<feature type="compositionally biased region" description="Low complexity" evidence="1">
    <location>
        <begin position="103"/>
        <end position="114"/>
    </location>
</feature>
<feature type="chain" id="PRO_5026800298" description="Lipoprotein" evidence="2">
    <location>
        <begin position="21"/>
        <end position="123"/>
    </location>
</feature>
<name>A0A6N6MUV8_9HYPH</name>
<evidence type="ECO:0000313" key="3">
    <source>
        <dbReference type="EMBL" id="KAB1073521.1"/>
    </source>
</evidence>